<protein>
    <recommendedName>
        <fullName evidence="3">Amidohydrolase family protein</fullName>
    </recommendedName>
</protein>
<dbReference type="SUPFAM" id="SSF51338">
    <property type="entry name" value="Composite domain of metallo-dependent hydrolases"/>
    <property type="match status" value="1"/>
</dbReference>
<evidence type="ECO:0008006" key="3">
    <source>
        <dbReference type="Google" id="ProtNLM"/>
    </source>
</evidence>
<evidence type="ECO:0000313" key="1">
    <source>
        <dbReference type="EMBL" id="SDY87546.1"/>
    </source>
</evidence>
<reference evidence="2" key="1">
    <citation type="submission" date="2016-10" db="EMBL/GenBank/DDBJ databases">
        <authorList>
            <person name="Varghese N."/>
            <person name="Submissions S."/>
        </authorList>
    </citation>
    <scope>NUCLEOTIDE SEQUENCE [LARGE SCALE GENOMIC DNA]</scope>
    <source>
        <strain evidence="2">SP</strain>
    </source>
</reference>
<dbReference type="AlphaFoldDB" id="A0A1H3NF79"/>
<gene>
    <name evidence="1" type="ORF">SAMN05421736_10453</name>
</gene>
<organism evidence="1 2">
    <name type="scientific">Evansella caseinilytica</name>
    <dbReference type="NCBI Taxonomy" id="1503961"/>
    <lineage>
        <taxon>Bacteria</taxon>
        <taxon>Bacillati</taxon>
        <taxon>Bacillota</taxon>
        <taxon>Bacilli</taxon>
        <taxon>Bacillales</taxon>
        <taxon>Bacillaceae</taxon>
        <taxon>Evansella</taxon>
    </lineage>
</organism>
<dbReference type="STRING" id="1503961.SAMN05421736_10453"/>
<dbReference type="InterPro" id="IPR011059">
    <property type="entry name" value="Metal-dep_hydrolase_composite"/>
</dbReference>
<dbReference type="OrthoDB" id="2959323at2"/>
<dbReference type="EMBL" id="FNPI01000004">
    <property type="protein sequence ID" value="SDY87546.1"/>
    <property type="molecule type" value="Genomic_DNA"/>
</dbReference>
<proteinExistence type="predicted"/>
<evidence type="ECO:0000313" key="2">
    <source>
        <dbReference type="Proteomes" id="UP000198935"/>
    </source>
</evidence>
<keyword evidence="2" id="KW-1185">Reference proteome</keyword>
<dbReference type="Proteomes" id="UP000198935">
    <property type="component" value="Unassembled WGS sequence"/>
</dbReference>
<name>A0A1H3NF79_9BACI</name>
<dbReference type="GO" id="GO:0016810">
    <property type="term" value="F:hydrolase activity, acting on carbon-nitrogen (but not peptide) bonds"/>
    <property type="evidence" value="ECO:0007669"/>
    <property type="project" value="InterPro"/>
</dbReference>
<accession>A0A1H3NF79</accession>
<sequence length="310" mass="35660">MKYIMEVFRSGIKDKREVWIENGRVRYASQQLNRAGTYKLAADQFEVVPGMIALDDKLAEAFRNGDGISYVKRLLLFGITSFIHLIKTEYHHQFSEKISLQRQLLNSCPVDYIHAVEIPLVKLTELWIRKLRQAAVPIVFLAAESVQDIEAIPWQRIVEAMFPKRMLIVCQPNVRTETEKRLILQAWKSKAEKFRINTFLQFPLPGQPVSKLLAQRIGLFPKKGSLVIGSDADYVMYGNYPQEQRPPMRFPDIIVLKGRVVKAGNRWNFSEAAGEELTALMPEKFLPIESVYKYSDQQPTLRSGIGFSRL</sequence>